<evidence type="ECO:0000313" key="2">
    <source>
        <dbReference type="EMBL" id="RHA73557.1"/>
    </source>
</evidence>
<feature type="transmembrane region" description="Helical" evidence="1">
    <location>
        <begin position="48"/>
        <end position="70"/>
    </location>
</feature>
<dbReference type="RefSeq" id="WP_118400855.1">
    <property type="nucleotide sequence ID" value="NZ_CABJGD010000034.1"/>
</dbReference>
<dbReference type="EMBL" id="QSFT01000034">
    <property type="protein sequence ID" value="RHA73557.1"/>
    <property type="molecule type" value="Genomic_DNA"/>
</dbReference>
<sequence length="71" mass="7833">MKLQIIESISKHAVTLVLVIGILMLTDKGIMPTGIIAMLLLTGGIIGFLFRTLLLIVRIAFIFFIVGLLFF</sequence>
<evidence type="ECO:0000256" key="1">
    <source>
        <dbReference type="SAM" id="Phobius"/>
    </source>
</evidence>
<dbReference type="Proteomes" id="UP000283855">
    <property type="component" value="Unassembled WGS sequence"/>
</dbReference>
<keyword evidence="1" id="KW-1133">Transmembrane helix</keyword>
<gene>
    <name evidence="2" type="ORF">DW921_12675</name>
</gene>
<comment type="caution">
    <text evidence="2">The sequence shown here is derived from an EMBL/GenBank/DDBJ whole genome shotgun (WGS) entry which is preliminary data.</text>
</comment>
<keyword evidence="1" id="KW-0812">Transmembrane</keyword>
<evidence type="ECO:0000313" key="3">
    <source>
        <dbReference type="Proteomes" id="UP000283855"/>
    </source>
</evidence>
<protein>
    <submittedName>
        <fullName evidence="2">Uncharacterized protein</fullName>
    </submittedName>
</protein>
<feature type="transmembrane region" description="Helical" evidence="1">
    <location>
        <begin position="12"/>
        <end position="42"/>
    </location>
</feature>
<proteinExistence type="predicted"/>
<name>A0A413SWJ0_9BACT</name>
<accession>A0A413SWJ0</accession>
<organism evidence="2 3">
    <name type="scientific">Phocaeicola coprophilus</name>
    <dbReference type="NCBI Taxonomy" id="387090"/>
    <lineage>
        <taxon>Bacteria</taxon>
        <taxon>Pseudomonadati</taxon>
        <taxon>Bacteroidota</taxon>
        <taxon>Bacteroidia</taxon>
        <taxon>Bacteroidales</taxon>
        <taxon>Bacteroidaceae</taxon>
        <taxon>Phocaeicola</taxon>
    </lineage>
</organism>
<keyword evidence="1" id="KW-0472">Membrane</keyword>
<dbReference type="AlphaFoldDB" id="A0A413SWJ0"/>
<reference evidence="2 3" key="1">
    <citation type="submission" date="2018-08" db="EMBL/GenBank/DDBJ databases">
        <title>A genome reference for cultivated species of the human gut microbiota.</title>
        <authorList>
            <person name="Zou Y."/>
            <person name="Xue W."/>
            <person name="Luo G."/>
        </authorList>
    </citation>
    <scope>NUCLEOTIDE SEQUENCE [LARGE SCALE GENOMIC DNA]</scope>
    <source>
        <strain evidence="2 3">AM42-38</strain>
    </source>
</reference>